<feature type="compositionally biased region" description="Polar residues" evidence="6">
    <location>
        <begin position="93"/>
        <end position="104"/>
    </location>
</feature>
<sequence>MQQPDRVVLYTFLYILAGTTGQLLPIAALAQPLPSVPPDRPAAPPTAIQPTPIALPSATQTVTLLTPQELSSQEQVSTQARDLWSEHPLESSQPALHLGQTQTNPPSPDPTAEEEELRRYSRLYFGSRLPEPTVLPGPTRSPIVQAGDNVRGGIDLQVGGQYSFWGEHRLGAELRGGQSVLGAELNYFRGSTNPERGLEVNVFNLQSYSPSFQGGDRDVDLPDGNNPIVDRLGAGVEILRPLLPRLALAVGASYQAVAVREGFFSSSLEPVDELGNKLTVSDTGRDDLWLLSAALQYDTRDNSSDPTRGTRLRFGLDQSLPLGSGTITMTRFSASATQFIPVKGFGFTQGPRTLVFSLQGGHILGDVPPYEAFNLGGQDTVRGFDRGGVGTGSSFIQATAEYRFPLVGFRLIGRRIDVGAVFFADYGSTLGSQSAVIGQPGVVRDKPGDGFGGGLGVRIKTGLGISRLEVGFGSQGEVLVYFGLGERF</sequence>
<evidence type="ECO:0000256" key="2">
    <source>
        <dbReference type="ARBA" id="ARBA00022692"/>
    </source>
</evidence>
<gene>
    <name evidence="8" type="ordered locus">Cyan7425_1555</name>
</gene>
<comment type="subcellular location">
    <subcellularLocation>
        <location evidence="1">Membrane</location>
    </subcellularLocation>
</comment>
<dbReference type="STRING" id="395961.Cyan7425_1555"/>
<dbReference type="eggNOG" id="COG4775">
    <property type="taxonomic scope" value="Bacteria"/>
</dbReference>
<evidence type="ECO:0000256" key="4">
    <source>
        <dbReference type="ARBA" id="ARBA00023136"/>
    </source>
</evidence>
<accession>B8HQD5</accession>
<dbReference type="PANTHER" id="PTHR12815:SF47">
    <property type="entry name" value="TRANSLOCATION AND ASSEMBLY MODULE SUBUNIT TAMA"/>
    <property type="match status" value="1"/>
</dbReference>
<keyword evidence="2" id="KW-0812">Transmembrane</keyword>
<dbReference type="AlphaFoldDB" id="B8HQD5"/>
<dbReference type="GO" id="GO:0019867">
    <property type="term" value="C:outer membrane"/>
    <property type="evidence" value="ECO:0007669"/>
    <property type="project" value="InterPro"/>
</dbReference>
<dbReference type="InterPro" id="IPR039910">
    <property type="entry name" value="D15-like"/>
</dbReference>
<evidence type="ECO:0000313" key="8">
    <source>
        <dbReference type="EMBL" id="ACL43925.1"/>
    </source>
</evidence>
<dbReference type="PANTHER" id="PTHR12815">
    <property type="entry name" value="SORTING AND ASSEMBLY MACHINERY SAMM50 PROTEIN FAMILY MEMBER"/>
    <property type="match status" value="1"/>
</dbReference>
<protein>
    <submittedName>
        <fullName evidence="8">Surface antigen (D15)</fullName>
    </submittedName>
</protein>
<keyword evidence="5" id="KW-0998">Cell outer membrane</keyword>
<dbReference type="HOGENOM" id="CLU_558640_0_0_3"/>
<proteinExistence type="predicted"/>
<dbReference type="KEGG" id="cyn:Cyan7425_1555"/>
<dbReference type="EMBL" id="CP001344">
    <property type="protein sequence ID" value="ACL43925.1"/>
    <property type="molecule type" value="Genomic_DNA"/>
</dbReference>
<reference evidence="8" key="1">
    <citation type="submission" date="2009-01" db="EMBL/GenBank/DDBJ databases">
        <title>Complete sequence of chromosome Cyanothece sp. PCC 7425.</title>
        <authorList>
            <consortium name="US DOE Joint Genome Institute"/>
            <person name="Lucas S."/>
            <person name="Copeland A."/>
            <person name="Lapidus A."/>
            <person name="Glavina del Rio T."/>
            <person name="Dalin E."/>
            <person name="Tice H."/>
            <person name="Bruce D."/>
            <person name="Goodwin L."/>
            <person name="Pitluck S."/>
            <person name="Sims D."/>
            <person name="Meineke L."/>
            <person name="Brettin T."/>
            <person name="Detter J.C."/>
            <person name="Han C."/>
            <person name="Larimer F."/>
            <person name="Land M."/>
            <person name="Hauser L."/>
            <person name="Kyrpides N."/>
            <person name="Ovchinnikova G."/>
            <person name="Liberton M."/>
            <person name="Stoeckel J."/>
            <person name="Banerjee A."/>
            <person name="Singh A."/>
            <person name="Page L."/>
            <person name="Sato H."/>
            <person name="Zhao L."/>
            <person name="Sherman L."/>
            <person name="Pakrasi H."/>
            <person name="Richardson P."/>
        </authorList>
    </citation>
    <scope>NUCLEOTIDE SEQUENCE</scope>
    <source>
        <strain evidence="8">PCC 7425</strain>
    </source>
</reference>
<evidence type="ECO:0000259" key="7">
    <source>
        <dbReference type="Pfam" id="PF01103"/>
    </source>
</evidence>
<evidence type="ECO:0000256" key="1">
    <source>
        <dbReference type="ARBA" id="ARBA00004370"/>
    </source>
</evidence>
<dbReference type="OrthoDB" id="9776356at2"/>
<organism evidence="8">
    <name type="scientific">Cyanothece sp. (strain PCC 7425 / ATCC 29141)</name>
    <dbReference type="NCBI Taxonomy" id="395961"/>
    <lineage>
        <taxon>Bacteria</taxon>
        <taxon>Bacillati</taxon>
        <taxon>Cyanobacteriota</taxon>
        <taxon>Cyanophyceae</taxon>
        <taxon>Gomontiellales</taxon>
        <taxon>Cyanothecaceae</taxon>
        <taxon>Cyanothece</taxon>
    </lineage>
</organism>
<keyword evidence="4" id="KW-0472">Membrane</keyword>
<dbReference type="Gene3D" id="2.40.160.50">
    <property type="entry name" value="membrane protein fhac: a member of the omp85/tpsb transporter family"/>
    <property type="match status" value="1"/>
</dbReference>
<evidence type="ECO:0000256" key="3">
    <source>
        <dbReference type="ARBA" id="ARBA00022729"/>
    </source>
</evidence>
<dbReference type="Pfam" id="PF01103">
    <property type="entry name" value="Omp85"/>
    <property type="match status" value="1"/>
</dbReference>
<keyword evidence="3" id="KW-0732">Signal</keyword>
<evidence type="ECO:0000256" key="5">
    <source>
        <dbReference type="ARBA" id="ARBA00023237"/>
    </source>
</evidence>
<evidence type="ECO:0000256" key="6">
    <source>
        <dbReference type="SAM" id="MobiDB-lite"/>
    </source>
</evidence>
<feature type="domain" description="Bacterial surface antigen (D15)" evidence="7">
    <location>
        <begin position="181"/>
        <end position="488"/>
    </location>
</feature>
<name>B8HQD5_CYAP4</name>
<dbReference type="InterPro" id="IPR000184">
    <property type="entry name" value="Bac_surfAg_D15"/>
</dbReference>
<feature type="region of interest" description="Disordered" evidence="6">
    <location>
        <begin position="93"/>
        <end position="116"/>
    </location>
</feature>